<gene>
    <name evidence="3" type="ORF">GCM10009410_04630</name>
</gene>
<sequence length="314" mass="35788">MPLTHHYTVVDGVNIHYVESGNHAAQKPIETLVFLHGFPEYWGTWLKQLDFFACNYRVIAPDLPGYNLSDKPTDTGFYTVPNLIRFMSKFIAAVSPNQPVTLIAHDWGGAIAWPLAAFNASLLSRLVILNAAHPSTFTREMINNSNQRSKSAYIHQLIEPEAESLLTQDDYHYLVDKIMQSQQPAIFTHEVLDAYRQVWRQPGAINGMLQYYRAMPQLARNDAKMDTNDDITVSSNSQVKHTSALKIPNIRINLPTLVLWGEQDLAFVNENLDDLIQYVPNCTIKRFAHTSHWIQHERPNEVNNAISDFLTSKK</sequence>
<dbReference type="Pfam" id="PF00561">
    <property type="entry name" value="Abhydrolase_1"/>
    <property type="match status" value="1"/>
</dbReference>
<dbReference type="RefSeq" id="WP_188952933.1">
    <property type="nucleotide sequence ID" value="NZ_BMQW01000001.1"/>
</dbReference>
<comment type="caution">
    <text evidence="3">The sequence shown here is derived from an EMBL/GenBank/DDBJ whole genome shotgun (WGS) entry which is preliminary data.</text>
</comment>
<evidence type="ECO:0000313" key="3">
    <source>
        <dbReference type="EMBL" id="GGP75549.1"/>
    </source>
</evidence>
<proteinExistence type="predicted"/>
<evidence type="ECO:0000256" key="1">
    <source>
        <dbReference type="ARBA" id="ARBA00022801"/>
    </source>
</evidence>
<dbReference type="InterPro" id="IPR029058">
    <property type="entry name" value="AB_hydrolase_fold"/>
</dbReference>
<dbReference type="InterPro" id="IPR000639">
    <property type="entry name" value="Epox_hydrolase-like"/>
</dbReference>
<name>A0ABQ2QEI2_9GAMM</name>
<dbReference type="InterPro" id="IPR000073">
    <property type="entry name" value="AB_hydrolase_1"/>
</dbReference>
<dbReference type="Gene3D" id="3.40.50.1820">
    <property type="entry name" value="alpha/beta hydrolase"/>
    <property type="match status" value="1"/>
</dbReference>
<evidence type="ECO:0000259" key="2">
    <source>
        <dbReference type="Pfam" id="PF00561"/>
    </source>
</evidence>
<organism evidence="3 4">
    <name type="scientific">Shewanella ulleungensis</name>
    <dbReference type="NCBI Taxonomy" id="2282699"/>
    <lineage>
        <taxon>Bacteria</taxon>
        <taxon>Pseudomonadati</taxon>
        <taxon>Pseudomonadota</taxon>
        <taxon>Gammaproteobacteria</taxon>
        <taxon>Alteromonadales</taxon>
        <taxon>Shewanellaceae</taxon>
        <taxon>Shewanella</taxon>
    </lineage>
</organism>
<protein>
    <submittedName>
        <fullName evidence="3">Alpha/beta hydrolase</fullName>
    </submittedName>
</protein>
<accession>A0ABQ2QEI2</accession>
<evidence type="ECO:0000313" key="4">
    <source>
        <dbReference type="Proteomes" id="UP000654004"/>
    </source>
</evidence>
<dbReference type="PRINTS" id="PR00412">
    <property type="entry name" value="EPOXHYDRLASE"/>
</dbReference>
<dbReference type="SUPFAM" id="SSF53474">
    <property type="entry name" value="alpha/beta-Hydrolases"/>
    <property type="match status" value="1"/>
</dbReference>
<feature type="domain" description="AB hydrolase-1" evidence="2">
    <location>
        <begin position="31"/>
        <end position="299"/>
    </location>
</feature>
<dbReference type="PRINTS" id="PR00111">
    <property type="entry name" value="ABHYDROLASE"/>
</dbReference>
<keyword evidence="1 3" id="KW-0378">Hydrolase</keyword>
<keyword evidence="4" id="KW-1185">Reference proteome</keyword>
<dbReference type="Proteomes" id="UP000654004">
    <property type="component" value="Unassembled WGS sequence"/>
</dbReference>
<dbReference type="EMBL" id="BMQW01000001">
    <property type="protein sequence ID" value="GGP75549.1"/>
    <property type="molecule type" value="Genomic_DNA"/>
</dbReference>
<dbReference type="PANTHER" id="PTHR43329">
    <property type="entry name" value="EPOXIDE HYDROLASE"/>
    <property type="match status" value="1"/>
</dbReference>
<dbReference type="GO" id="GO:0016787">
    <property type="term" value="F:hydrolase activity"/>
    <property type="evidence" value="ECO:0007669"/>
    <property type="project" value="UniProtKB-KW"/>
</dbReference>
<reference evidence="4" key="1">
    <citation type="journal article" date="2019" name="Int. J. Syst. Evol. Microbiol.">
        <title>The Global Catalogue of Microorganisms (GCM) 10K type strain sequencing project: providing services to taxonomists for standard genome sequencing and annotation.</title>
        <authorList>
            <consortium name="The Broad Institute Genomics Platform"/>
            <consortium name="The Broad Institute Genome Sequencing Center for Infectious Disease"/>
            <person name="Wu L."/>
            <person name="Ma J."/>
        </authorList>
    </citation>
    <scope>NUCLEOTIDE SEQUENCE [LARGE SCALE GENOMIC DNA]</scope>
    <source>
        <strain evidence="4">JCM 32305</strain>
    </source>
</reference>